<evidence type="ECO:0000259" key="7">
    <source>
        <dbReference type="PROSITE" id="PS50102"/>
    </source>
</evidence>
<dbReference type="InterPro" id="IPR035979">
    <property type="entry name" value="RBD_domain_sf"/>
</dbReference>
<dbReference type="CDD" id="cd00590">
    <property type="entry name" value="RRM_SF"/>
    <property type="match status" value="1"/>
</dbReference>
<evidence type="ECO:0000313" key="8">
    <source>
        <dbReference type="EMBL" id="KAJ3211426.1"/>
    </source>
</evidence>
<dbReference type="EMBL" id="JADGJW010000835">
    <property type="protein sequence ID" value="KAJ3211426.1"/>
    <property type="molecule type" value="Genomic_DNA"/>
</dbReference>
<dbReference type="Proteomes" id="UP001211065">
    <property type="component" value="Unassembled WGS sequence"/>
</dbReference>
<keyword evidence="9" id="KW-1185">Reference proteome</keyword>
<keyword evidence="3 5" id="KW-0694">RNA-binding</keyword>
<reference evidence="8" key="1">
    <citation type="submission" date="2020-05" db="EMBL/GenBank/DDBJ databases">
        <title>Phylogenomic resolution of chytrid fungi.</title>
        <authorList>
            <person name="Stajich J.E."/>
            <person name="Amses K."/>
            <person name="Simmons R."/>
            <person name="Seto K."/>
            <person name="Myers J."/>
            <person name="Bonds A."/>
            <person name="Quandt C.A."/>
            <person name="Barry K."/>
            <person name="Liu P."/>
            <person name="Grigoriev I."/>
            <person name="Longcore J.E."/>
            <person name="James T.Y."/>
        </authorList>
    </citation>
    <scope>NUCLEOTIDE SEQUENCE</scope>
    <source>
        <strain evidence="8">JEL0476</strain>
    </source>
</reference>
<feature type="compositionally biased region" description="Basic and acidic residues" evidence="6">
    <location>
        <begin position="35"/>
        <end position="49"/>
    </location>
</feature>
<feature type="domain" description="RRM" evidence="7">
    <location>
        <begin position="92"/>
        <end position="170"/>
    </location>
</feature>
<comment type="caution">
    <text evidence="8">The sequence shown here is derived from an EMBL/GenBank/DDBJ whole genome shotgun (WGS) entry which is preliminary data.</text>
</comment>
<protein>
    <recommendedName>
        <fullName evidence="7">RRM domain-containing protein</fullName>
    </recommendedName>
</protein>
<evidence type="ECO:0000256" key="1">
    <source>
        <dbReference type="ARBA" id="ARBA00004123"/>
    </source>
</evidence>
<evidence type="ECO:0000256" key="2">
    <source>
        <dbReference type="ARBA" id="ARBA00022737"/>
    </source>
</evidence>
<dbReference type="AlphaFoldDB" id="A0AAD5TYB2"/>
<organism evidence="8 9">
    <name type="scientific">Clydaea vesicula</name>
    <dbReference type="NCBI Taxonomy" id="447962"/>
    <lineage>
        <taxon>Eukaryota</taxon>
        <taxon>Fungi</taxon>
        <taxon>Fungi incertae sedis</taxon>
        <taxon>Chytridiomycota</taxon>
        <taxon>Chytridiomycota incertae sedis</taxon>
        <taxon>Chytridiomycetes</taxon>
        <taxon>Lobulomycetales</taxon>
        <taxon>Lobulomycetaceae</taxon>
        <taxon>Clydaea</taxon>
    </lineage>
</organism>
<dbReference type="InterPro" id="IPR000504">
    <property type="entry name" value="RRM_dom"/>
</dbReference>
<evidence type="ECO:0000256" key="5">
    <source>
        <dbReference type="PROSITE-ProRule" id="PRU00176"/>
    </source>
</evidence>
<dbReference type="SMART" id="SM00360">
    <property type="entry name" value="RRM"/>
    <property type="match status" value="1"/>
</dbReference>
<evidence type="ECO:0000256" key="4">
    <source>
        <dbReference type="ARBA" id="ARBA00023242"/>
    </source>
</evidence>
<dbReference type="PANTHER" id="PTHR48039">
    <property type="entry name" value="RNA-BINDING MOTIF PROTEIN 14B"/>
    <property type="match status" value="1"/>
</dbReference>
<evidence type="ECO:0000256" key="3">
    <source>
        <dbReference type="ARBA" id="ARBA00022884"/>
    </source>
</evidence>
<dbReference type="Pfam" id="PF00076">
    <property type="entry name" value="RRM_1"/>
    <property type="match status" value="1"/>
</dbReference>
<dbReference type="PROSITE" id="PS50102">
    <property type="entry name" value="RRM"/>
    <property type="match status" value="1"/>
</dbReference>
<dbReference type="InterPro" id="IPR051945">
    <property type="entry name" value="RRM_MRD1_RNA_proc_ribogen"/>
</dbReference>
<accession>A0AAD5TYB2</accession>
<proteinExistence type="predicted"/>
<keyword evidence="2" id="KW-0677">Repeat</keyword>
<evidence type="ECO:0000313" key="9">
    <source>
        <dbReference type="Proteomes" id="UP001211065"/>
    </source>
</evidence>
<feature type="region of interest" description="Disordered" evidence="6">
    <location>
        <begin position="170"/>
        <end position="189"/>
    </location>
</feature>
<keyword evidence="4" id="KW-0539">Nucleus</keyword>
<evidence type="ECO:0000256" key="6">
    <source>
        <dbReference type="SAM" id="MobiDB-lite"/>
    </source>
</evidence>
<name>A0AAD5TYB2_9FUNG</name>
<dbReference type="PANTHER" id="PTHR48039:SF5">
    <property type="entry name" value="RNA-BINDING PROTEIN 28"/>
    <property type="match status" value="1"/>
</dbReference>
<sequence length="221" mass="26851">MTPAEGPDADRSQRKRYSASPDRRDKRSISPRYRVKQESRDYRRSRSPDRGFNSYRPRRYSRSPPPRRFSPGRPTRGFPRERPSEEQLKTATNIFIGNLPYKLRERDIIELADRYGRVAKCNVPLDRYTGDNKGFAFIEFEDRKDAEDFFAAMSTHEIGKQRLRVDWDVGRESKTAMQQKSMDRGFDRRDDRRYDERRDDRRYDDRRDDRRDDDFDRRRRY</sequence>
<dbReference type="SUPFAM" id="SSF54928">
    <property type="entry name" value="RNA-binding domain, RBD"/>
    <property type="match status" value="1"/>
</dbReference>
<comment type="subcellular location">
    <subcellularLocation>
        <location evidence="1">Nucleus</location>
    </subcellularLocation>
</comment>
<dbReference type="Gene3D" id="3.30.70.330">
    <property type="match status" value="1"/>
</dbReference>
<dbReference type="InterPro" id="IPR012677">
    <property type="entry name" value="Nucleotide-bd_a/b_plait_sf"/>
</dbReference>
<dbReference type="GO" id="GO:0003729">
    <property type="term" value="F:mRNA binding"/>
    <property type="evidence" value="ECO:0007669"/>
    <property type="project" value="TreeGrafter"/>
</dbReference>
<dbReference type="GO" id="GO:0005634">
    <property type="term" value="C:nucleus"/>
    <property type="evidence" value="ECO:0007669"/>
    <property type="project" value="UniProtKB-SubCell"/>
</dbReference>
<gene>
    <name evidence="8" type="ORF">HK099_008005</name>
</gene>
<feature type="region of interest" description="Disordered" evidence="6">
    <location>
        <begin position="1"/>
        <end position="84"/>
    </location>
</feature>
<feature type="region of interest" description="Disordered" evidence="6">
    <location>
        <begin position="197"/>
        <end position="221"/>
    </location>
</feature>